<evidence type="ECO:0000313" key="2">
    <source>
        <dbReference type="Proteomes" id="UP000820818"/>
    </source>
</evidence>
<gene>
    <name evidence="1" type="ORF">GHT06_022558</name>
</gene>
<name>A0AAD5KYW5_9CRUS</name>
<dbReference type="Proteomes" id="UP000820818">
    <property type="component" value="Linkage Group LG10"/>
</dbReference>
<protein>
    <submittedName>
        <fullName evidence="1">Uncharacterized protein</fullName>
    </submittedName>
</protein>
<reference evidence="1 2" key="1">
    <citation type="submission" date="2022-05" db="EMBL/GenBank/DDBJ databases">
        <title>A multi-omics perspective on studying reproductive biology in Daphnia sinensis.</title>
        <authorList>
            <person name="Jia J."/>
        </authorList>
    </citation>
    <scope>NUCLEOTIDE SEQUENCE [LARGE SCALE GENOMIC DNA]</scope>
    <source>
        <strain evidence="1 2">WSL</strain>
    </source>
</reference>
<keyword evidence="2" id="KW-1185">Reference proteome</keyword>
<dbReference type="AlphaFoldDB" id="A0AAD5KYW5"/>
<sequence>MGTQVKLPIQENVPEIPPWGTDLFSTKKLPIQKKDSMENPTYVRHLFVKATLSDLRFETPICFTNGSTDTERKQLALGYGPSKTHRRKMETGKNMFVNDNRTAYHHHSVSTFNLTTSKQQS</sequence>
<proteinExistence type="predicted"/>
<evidence type="ECO:0000313" key="1">
    <source>
        <dbReference type="EMBL" id="KAI9552215.1"/>
    </source>
</evidence>
<organism evidence="1 2">
    <name type="scientific">Daphnia sinensis</name>
    <dbReference type="NCBI Taxonomy" id="1820382"/>
    <lineage>
        <taxon>Eukaryota</taxon>
        <taxon>Metazoa</taxon>
        <taxon>Ecdysozoa</taxon>
        <taxon>Arthropoda</taxon>
        <taxon>Crustacea</taxon>
        <taxon>Branchiopoda</taxon>
        <taxon>Diplostraca</taxon>
        <taxon>Cladocera</taxon>
        <taxon>Anomopoda</taxon>
        <taxon>Daphniidae</taxon>
        <taxon>Daphnia</taxon>
        <taxon>Daphnia similis group</taxon>
    </lineage>
</organism>
<dbReference type="EMBL" id="WJBH02000010">
    <property type="protein sequence ID" value="KAI9552215.1"/>
    <property type="molecule type" value="Genomic_DNA"/>
</dbReference>
<accession>A0AAD5KYW5</accession>
<comment type="caution">
    <text evidence="1">The sequence shown here is derived from an EMBL/GenBank/DDBJ whole genome shotgun (WGS) entry which is preliminary data.</text>
</comment>